<dbReference type="HOGENOM" id="CLU_2677689_0_0_1"/>
<protein>
    <submittedName>
        <fullName evidence="2">Uncharacterized protein</fullName>
    </submittedName>
</protein>
<proteinExistence type="predicted"/>
<feature type="compositionally biased region" description="Basic residues" evidence="1">
    <location>
        <begin position="71"/>
        <end position="84"/>
    </location>
</feature>
<dbReference type="EMBL" id="KI968696">
    <property type="protein sequence ID" value="EUN31854.1"/>
    <property type="molecule type" value="Genomic_DNA"/>
</dbReference>
<name>W7EXY9_BIPV3</name>
<organism evidence="2 3">
    <name type="scientific">Bipolaris victoriae (strain FI3)</name>
    <name type="common">Victoria blight of oats agent</name>
    <name type="synonym">Cochliobolus victoriae</name>
    <dbReference type="NCBI Taxonomy" id="930091"/>
    <lineage>
        <taxon>Eukaryota</taxon>
        <taxon>Fungi</taxon>
        <taxon>Dikarya</taxon>
        <taxon>Ascomycota</taxon>
        <taxon>Pezizomycotina</taxon>
        <taxon>Dothideomycetes</taxon>
        <taxon>Pleosporomycetidae</taxon>
        <taxon>Pleosporales</taxon>
        <taxon>Pleosporineae</taxon>
        <taxon>Pleosporaceae</taxon>
        <taxon>Bipolaris</taxon>
    </lineage>
</organism>
<gene>
    <name evidence="2" type="ORF">COCVIDRAFT_86525</name>
</gene>
<evidence type="ECO:0000313" key="3">
    <source>
        <dbReference type="Proteomes" id="UP000054337"/>
    </source>
</evidence>
<dbReference type="AlphaFoldDB" id="W7EXY9"/>
<sequence length="84" mass="9016">MRLSAAVYILPGVTASDGVMLLAYLPITRREPVVYTGELVQKVPIRSQLGATVGMVLGSGKSRNPRGDPRRKGKLKSMRPHGAS</sequence>
<dbReference type="RefSeq" id="XP_014561485.1">
    <property type="nucleotide sequence ID" value="XM_014705999.1"/>
</dbReference>
<reference evidence="2 3" key="1">
    <citation type="journal article" date="2013" name="PLoS Genet.">
        <title>Comparative genome structure, secondary metabolite, and effector coding capacity across Cochliobolus pathogens.</title>
        <authorList>
            <person name="Condon B.J."/>
            <person name="Leng Y."/>
            <person name="Wu D."/>
            <person name="Bushley K.E."/>
            <person name="Ohm R.A."/>
            <person name="Otillar R."/>
            <person name="Martin J."/>
            <person name="Schackwitz W."/>
            <person name="Grimwood J."/>
            <person name="MohdZainudin N."/>
            <person name="Xue C."/>
            <person name="Wang R."/>
            <person name="Manning V.A."/>
            <person name="Dhillon B."/>
            <person name="Tu Z.J."/>
            <person name="Steffenson B.J."/>
            <person name="Salamov A."/>
            <person name="Sun H."/>
            <person name="Lowry S."/>
            <person name="LaButti K."/>
            <person name="Han J."/>
            <person name="Copeland A."/>
            <person name="Lindquist E."/>
            <person name="Barry K."/>
            <person name="Schmutz J."/>
            <person name="Baker S.E."/>
            <person name="Ciuffetti L.M."/>
            <person name="Grigoriev I.V."/>
            <person name="Zhong S."/>
            <person name="Turgeon B.G."/>
        </authorList>
    </citation>
    <scope>NUCLEOTIDE SEQUENCE [LARGE SCALE GENOMIC DNA]</scope>
    <source>
        <strain evidence="2 3">FI3</strain>
    </source>
</reference>
<dbReference type="OrthoDB" id="10323225at2759"/>
<dbReference type="Proteomes" id="UP000054337">
    <property type="component" value="Unassembled WGS sequence"/>
</dbReference>
<accession>W7EXY9</accession>
<evidence type="ECO:0000256" key="1">
    <source>
        <dbReference type="SAM" id="MobiDB-lite"/>
    </source>
</evidence>
<feature type="region of interest" description="Disordered" evidence="1">
    <location>
        <begin position="56"/>
        <end position="84"/>
    </location>
</feature>
<evidence type="ECO:0000313" key="2">
    <source>
        <dbReference type="EMBL" id="EUN31854.1"/>
    </source>
</evidence>
<dbReference type="GeneID" id="26258482"/>
<keyword evidence="3" id="KW-1185">Reference proteome</keyword>